<evidence type="ECO:0000256" key="1">
    <source>
        <dbReference type="SAM" id="MobiDB-lite"/>
    </source>
</evidence>
<feature type="transmembrane region" description="Helical" evidence="2">
    <location>
        <begin position="329"/>
        <end position="347"/>
    </location>
</feature>
<dbReference type="EMBL" id="MVHS01000008">
    <property type="protein sequence ID" value="ORA72313.1"/>
    <property type="molecule type" value="Genomic_DNA"/>
</dbReference>
<evidence type="ECO:0000313" key="3">
    <source>
        <dbReference type="EMBL" id="ORA72313.1"/>
    </source>
</evidence>
<reference evidence="3 4" key="1">
    <citation type="submission" date="2016-12" db="EMBL/GenBank/DDBJ databases">
        <title>The new phylogeny of genus Mycobacterium.</title>
        <authorList>
            <person name="Tortoli E."/>
            <person name="Trovato A."/>
            <person name="Cirillo D.M."/>
        </authorList>
    </citation>
    <scope>NUCLEOTIDE SEQUENCE [LARGE SCALE GENOMIC DNA]</scope>
    <source>
        <strain evidence="3 4">DSM 45130</strain>
    </source>
</reference>
<organism evidence="3 4">
    <name type="scientific">Mycolicibacterium insubricum</name>
    <dbReference type="NCBI Taxonomy" id="444597"/>
    <lineage>
        <taxon>Bacteria</taxon>
        <taxon>Bacillati</taxon>
        <taxon>Actinomycetota</taxon>
        <taxon>Actinomycetes</taxon>
        <taxon>Mycobacteriales</taxon>
        <taxon>Mycobacteriaceae</taxon>
        <taxon>Mycolicibacterium</taxon>
    </lineage>
</organism>
<feature type="transmembrane region" description="Helical" evidence="2">
    <location>
        <begin position="270"/>
        <end position="301"/>
    </location>
</feature>
<evidence type="ECO:0000256" key="2">
    <source>
        <dbReference type="SAM" id="Phobius"/>
    </source>
</evidence>
<accession>A0A1X0DIS2</accession>
<feature type="transmembrane region" description="Helical" evidence="2">
    <location>
        <begin position="78"/>
        <end position="97"/>
    </location>
</feature>
<name>A0A1X0DIS2_9MYCO</name>
<keyword evidence="2" id="KW-1133">Transmembrane helix</keyword>
<gene>
    <name evidence="3" type="ORF">BST26_05135</name>
</gene>
<dbReference type="Proteomes" id="UP000192801">
    <property type="component" value="Unassembled WGS sequence"/>
</dbReference>
<dbReference type="STRING" id="444597.BST26_05135"/>
<feature type="transmembrane region" description="Helical" evidence="2">
    <location>
        <begin position="139"/>
        <end position="162"/>
    </location>
</feature>
<keyword evidence="4" id="KW-1185">Reference proteome</keyword>
<proteinExistence type="predicted"/>
<feature type="region of interest" description="Disordered" evidence="1">
    <location>
        <begin position="237"/>
        <end position="262"/>
    </location>
</feature>
<dbReference type="OrthoDB" id="4750264at2"/>
<dbReference type="AlphaFoldDB" id="A0A1X0DIS2"/>
<evidence type="ECO:0000313" key="4">
    <source>
        <dbReference type="Proteomes" id="UP000192801"/>
    </source>
</evidence>
<feature type="transmembrane region" description="Helical" evidence="2">
    <location>
        <begin position="174"/>
        <end position="194"/>
    </location>
</feature>
<feature type="transmembrane region" description="Helical" evidence="2">
    <location>
        <begin position="206"/>
        <end position="226"/>
    </location>
</feature>
<keyword evidence="2" id="KW-0472">Membrane</keyword>
<dbReference type="RefSeq" id="WP_083029695.1">
    <property type="nucleotide sequence ID" value="NZ_AP022618.1"/>
</dbReference>
<feature type="compositionally biased region" description="Basic and acidic residues" evidence="1">
    <location>
        <begin position="237"/>
        <end position="247"/>
    </location>
</feature>
<keyword evidence="2" id="KW-0812">Transmembrane</keyword>
<comment type="caution">
    <text evidence="3">The sequence shown here is derived from an EMBL/GenBank/DDBJ whole genome shotgun (WGS) entry which is preliminary data.</text>
</comment>
<sequence length="391" mass="42523">MDASPNPAREQQRAAEHWLLHRGLPYVLRPDRLLRNVWARSAPALAANAVSMAFSIITVAITGQHTIDIEGSPTRDEWFLLLVVLVLIPAATLAGVLVSRITSRPARRLVSTASVAMVIPGVVWGGPSASRSIDIALDVVVIVVILLCTATGLGSVLGWAARMTLSNLTSIGGLLVRALPVMLLTMLVFFNGPAWAMAETLSRGRLWLALMLLYAMATVFLGSSALRRVRPALDRPGHAGRTRRLDDTPFAGLPDPEEPTPLHKPERANVLLVILISEVVQVLTVAIVAGAIFGVFGLIVVTPELLASLTQNGPTDGRVLWMTLPIPDALIQLVMFLTALTYMYLAARAVSDKEYRRQFLKPQLKEMRVNLVARDRYRAFLAGQAPPGRRP</sequence>
<protein>
    <submittedName>
        <fullName evidence="3">Uncharacterized protein</fullName>
    </submittedName>
</protein>
<feature type="transmembrane region" description="Helical" evidence="2">
    <location>
        <begin position="109"/>
        <end position="127"/>
    </location>
</feature>
<feature type="transmembrane region" description="Helical" evidence="2">
    <location>
        <begin position="42"/>
        <end position="63"/>
    </location>
</feature>